<name>A0A9W8THM2_9PEZI</name>
<sequence length="167" mass="17978">MQPCYTPTPTGAVEAWAVGESPRVATKDTEPPEMAAEKDTGTVAAPLMAATLAGGALFPAVALAEAPPQQAQDYHLLRKKPIYDDFEERPLPKSTTPVPSPTSDTIPPSSKPLPGPVEDEHQIVVSRGPTPTDRLAEQIGRARPSTWKSLSPRPLRLWRRRARAASS</sequence>
<protein>
    <submittedName>
        <fullName evidence="2">Uncharacterized protein</fullName>
    </submittedName>
</protein>
<feature type="compositionally biased region" description="Low complexity" evidence="1">
    <location>
        <begin position="92"/>
        <end position="108"/>
    </location>
</feature>
<evidence type="ECO:0000313" key="3">
    <source>
        <dbReference type="Proteomes" id="UP001148614"/>
    </source>
</evidence>
<gene>
    <name evidence="2" type="ORF">NPX13_g10294</name>
</gene>
<comment type="caution">
    <text evidence="2">The sequence shown here is derived from an EMBL/GenBank/DDBJ whole genome shotgun (WGS) entry which is preliminary data.</text>
</comment>
<reference evidence="2" key="1">
    <citation type="submission" date="2022-07" db="EMBL/GenBank/DDBJ databases">
        <title>Genome Sequence of Xylaria arbuscula.</title>
        <authorList>
            <person name="Buettner E."/>
        </authorList>
    </citation>
    <scope>NUCLEOTIDE SEQUENCE</scope>
    <source>
        <strain evidence="2">VT107</strain>
    </source>
</reference>
<feature type="region of interest" description="Disordered" evidence="1">
    <location>
        <begin position="85"/>
        <end position="148"/>
    </location>
</feature>
<dbReference type="EMBL" id="JANPWZ010002841">
    <property type="protein sequence ID" value="KAJ3555742.1"/>
    <property type="molecule type" value="Genomic_DNA"/>
</dbReference>
<proteinExistence type="predicted"/>
<dbReference type="Proteomes" id="UP001148614">
    <property type="component" value="Unassembled WGS sequence"/>
</dbReference>
<evidence type="ECO:0000256" key="1">
    <source>
        <dbReference type="SAM" id="MobiDB-lite"/>
    </source>
</evidence>
<dbReference type="VEuPathDB" id="FungiDB:F4678DRAFT_423100"/>
<keyword evidence="3" id="KW-1185">Reference proteome</keyword>
<evidence type="ECO:0000313" key="2">
    <source>
        <dbReference type="EMBL" id="KAJ3555742.1"/>
    </source>
</evidence>
<accession>A0A9W8THM2</accession>
<dbReference type="AlphaFoldDB" id="A0A9W8THM2"/>
<organism evidence="2 3">
    <name type="scientific">Xylaria arbuscula</name>
    <dbReference type="NCBI Taxonomy" id="114810"/>
    <lineage>
        <taxon>Eukaryota</taxon>
        <taxon>Fungi</taxon>
        <taxon>Dikarya</taxon>
        <taxon>Ascomycota</taxon>
        <taxon>Pezizomycotina</taxon>
        <taxon>Sordariomycetes</taxon>
        <taxon>Xylariomycetidae</taxon>
        <taxon>Xylariales</taxon>
        <taxon>Xylariaceae</taxon>
        <taxon>Xylaria</taxon>
    </lineage>
</organism>